<gene>
    <name evidence="2" type="ORF">ACFQGO_38685</name>
</gene>
<name>A0ABW1BKM3_9ACTN</name>
<protein>
    <submittedName>
        <fullName evidence="2">Uncharacterized protein</fullName>
    </submittedName>
</protein>
<dbReference type="RefSeq" id="WP_159773877.1">
    <property type="nucleotide sequence ID" value="NZ_JAQOSL010000122.1"/>
</dbReference>
<feature type="chain" id="PRO_5045574718" evidence="1">
    <location>
        <begin position="27"/>
        <end position="141"/>
    </location>
</feature>
<keyword evidence="3" id="KW-1185">Reference proteome</keyword>
<organism evidence="2 3">
    <name type="scientific">Streptomyces heilongjiangensis</name>
    <dbReference type="NCBI Taxonomy" id="945052"/>
    <lineage>
        <taxon>Bacteria</taxon>
        <taxon>Bacillati</taxon>
        <taxon>Actinomycetota</taxon>
        <taxon>Actinomycetes</taxon>
        <taxon>Kitasatosporales</taxon>
        <taxon>Streptomycetaceae</taxon>
        <taxon>Streptomyces</taxon>
    </lineage>
</organism>
<evidence type="ECO:0000313" key="2">
    <source>
        <dbReference type="EMBL" id="MFC5813356.1"/>
    </source>
</evidence>
<comment type="caution">
    <text evidence="2">The sequence shown here is derived from an EMBL/GenBank/DDBJ whole genome shotgun (WGS) entry which is preliminary data.</text>
</comment>
<reference evidence="3" key="1">
    <citation type="journal article" date="2019" name="Int. J. Syst. Evol. Microbiol.">
        <title>The Global Catalogue of Microorganisms (GCM) 10K type strain sequencing project: providing services to taxonomists for standard genome sequencing and annotation.</title>
        <authorList>
            <consortium name="The Broad Institute Genomics Platform"/>
            <consortium name="The Broad Institute Genome Sequencing Center for Infectious Disease"/>
            <person name="Wu L."/>
            <person name="Ma J."/>
        </authorList>
    </citation>
    <scope>NUCLEOTIDE SEQUENCE [LARGE SCALE GENOMIC DNA]</scope>
    <source>
        <strain evidence="3">JCM 9918</strain>
    </source>
</reference>
<evidence type="ECO:0000256" key="1">
    <source>
        <dbReference type="SAM" id="SignalP"/>
    </source>
</evidence>
<dbReference type="Proteomes" id="UP001596112">
    <property type="component" value="Unassembled WGS sequence"/>
</dbReference>
<sequence>MQVGKAAISVAIAASVLGAGATTATATPAPKGDIAAKCGYERRPDGGWLDCWKTKKGTQKSAAHKVKKGKHFFHFGIKGNNARWTASVYKQVKGKDPKVQSLKGKANGTETFAVGKSYGAGSYYIVWKYGKTGSLAYGGIE</sequence>
<keyword evidence="1" id="KW-0732">Signal</keyword>
<dbReference type="EMBL" id="JBHSNZ010000075">
    <property type="protein sequence ID" value="MFC5813356.1"/>
    <property type="molecule type" value="Genomic_DNA"/>
</dbReference>
<accession>A0ABW1BKM3</accession>
<evidence type="ECO:0000313" key="3">
    <source>
        <dbReference type="Proteomes" id="UP001596112"/>
    </source>
</evidence>
<feature type="signal peptide" evidence="1">
    <location>
        <begin position="1"/>
        <end position="26"/>
    </location>
</feature>
<proteinExistence type="predicted"/>